<dbReference type="InParanoid" id="E9GT06"/>
<dbReference type="InterPro" id="IPR005135">
    <property type="entry name" value="Endo/exonuclease/phosphatase"/>
</dbReference>
<evidence type="ECO:0000313" key="4">
    <source>
        <dbReference type="Proteomes" id="UP000000305"/>
    </source>
</evidence>
<dbReference type="PANTHER" id="PTHR33273:SF4">
    <property type="entry name" value="ENDONUCLEASE_EXONUCLEASE_PHOSPHATASE DOMAIN-CONTAINING PROTEIN"/>
    <property type="match status" value="1"/>
</dbReference>
<feature type="compositionally biased region" description="Low complexity" evidence="1">
    <location>
        <begin position="120"/>
        <end position="131"/>
    </location>
</feature>
<feature type="domain" description="Endonuclease/exonuclease/phosphatase" evidence="2">
    <location>
        <begin position="235"/>
        <end position="349"/>
    </location>
</feature>
<dbReference type="KEGG" id="dpx:DAPPUDRAFT_247860"/>
<dbReference type="InterPro" id="IPR036691">
    <property type="entry name" value="Endo/exonu/phosph_ase_sf"/>
</dbReference>
<dbReference type="Pfam" id="PF14529">
    <property type="entry name" value="Exo_endo_phos_2"/>
    <property type="match status" value="1"/>
</dbReference>
<dbReference type="EMBL" id="GL732563">
    <property type="protein sequence ID" value="EFX77285.1"/>
    <property type="molecule type" value="Genomic_DNA"/>
</dbReference>
<dbReference type="HOGENOM" id="CLU_050584_0_0_1"/>
<dbReference type="GO" id="GO:0003824">
    <property type="term" value="F:catalytic activity"/>
    <property type="evidence" value="ECO:0007669"/>
    <property type="project" value="InterPro"/>
</dbReference>
<dbReference type="AlphaFoldDB" id="E9GT06"/>
<accession>E9GT06</accession>
<sequence length="437" mass="49125">MSVGPRLSSRYLPYLTTTTRQENQQAPEIDLLKEQLQAVQAELKNLRDAVIPSMNKEIKTLTVDMAAVNGKLNHIDERFDDVLRRQEENARSQTSSSTNWTVMNSLMDTLSISKKTPAFSPQSPSQTTGTSYKSTDRAMLLRSDDEILRGPLTYTGHPPYFDLNDQDLMDQAAKIVLLSETHWSSGVAPKFKTHHILKKDRPNRMGGGFFPIHLNTPGTVEAIGASILCKDNQHIDFLSIYVPKADCETEDIEDLLNRTNPFRRGDFNGHHLLWEPNSIENKAGKSIHKALINDPNVTITPITTPNLGTRIDLASGKASTIDLTITSPTIAVSATVTPEPYMGSDHLPLIITLNARATRLINRPAAWKLNKDNWTQWNLNIEENLRQRNFTNITDPEDAIASFSECIETSNTRYLKKTNLNVNANVTKNPTRPWWNE</sequence>
<evidence type="ECO:0000256" key="1">
    <source>
        <dbReference type="SAM" id="MobiDB-lite"/>
    </source>
</evidence>
<name>E9GT06_DAPPU</name>
<organism evidence="3 4">
    <name type="scientific">Daphnia pulex</name>
    <name type="common">Water flea</name>
    <dbReference type="NCBI Taxonomy" id="6669"/>
    <lineage>
        <taxon>Eukaryota</taxon>
        <taxon>Metazoa</taxon>
        <taxon>Ecdysozoa</taxon>
        <taxon>Arthropoda</taxon>
        <taxon>Crustacea</taxon>
        <taxon>Branchiopoda</taxon>
        <taxon>Diplostraca</taxon>
        <taxon>Cladocera</taxon>
        <taxon>Anomopoda</taxon>
        <taxon>Daphniidae</taxon>
        <taxon>Daphnia</taxon>
    </lineage>
</organism>
<gene>
    <name evidence="3" type="ORF">DAPPUDRAFT_247860</name>
</gene>
<protein>
    <recommendedName>
        <fullName evidence="2">Endonuclease/exonuclease/phosphatase domain-containing protein</fullName>
    </recommendedName>
</protein>
<feature type="region of interest" description="Disordered" evidence="1">
    <location>
        <begin position="115"/>
        <end position="136"/>
    </location>
</feature>
<dbReference type="OrthoDB" id="6372692at2759"/>
<reference evidence="3 4" key="1">
    <citation type="journal article" date="2011" name="Science">
        <title>The ecoresponsive genome of Daphnia pulex.</title>
        <authorList>
            <person name="Colbourne J.K."/>
            <person name="Pfrender M.E."/>
            <person name="Gilbert D."/>
            <person name="Thomas W.K."/>
            <person name="Tucker A."/>
            <person name="Oakley T.H."/>
            <person name="Tokishita S."/>
            <person name="Aerts A."/>
            <person name="Arnold G.J."/>
            <person name="Basu M.K."/>
            <person name="Bauer D.J."/>
            <person name="Caceres C.E."/>
            <person name="Carmel L."/>
            <person name="Casola C."/>
            <person name="Choi J.H."/>
            <person name="Detter J.C."/>
            <person name="Dong Q."/>
            <person name="Dusheyko S."/>
            <person name="Eads B.D."/>
            <person name="Frohlich T."/>
            <person name="Geiler-Samerotte K.A."/>
            <person name="Gerlach D."/>
            <person name="Hatcher P."/>
            <person name="Jogdeo S."/>
            <person name="Krijgsveld J."/>
            <person name="Kriventseva E.V."/>
            <person name="Kultz D."/>
            <person name="Laforsch C."/>
            <person name="Lindquist E."/>
            <person name="Lopez J."/>
            <person name="Manak J.R."/>
            <person name="Muller J."/>
            <person name="Pangilinan J."/>
            <person name="Patwardhan R.P."/>
            <person name="Pitluck S."/>
            <person name="Pritham E.J."/>
            <person name="Rechtsteiner A."/>
            <person name="Rho M."/>
            <person name="Rogozin I.B."/>
            <person name="Sakarya O."/>
            <person name="Salamov A."/>
            <person name="Schaack S."/>
            <person name="Shapiro H."/>
            <person name="Shiga Y."/>
            <person name="Skalitzky C."/>
            <person name="Smith Z."/>
            <person name="Souvorov A."/>
            <person name="Sung W."/>
            <person name="Tang Z."/>
            <person name="Tsuchiya D."/>
            <person name="Tu H."/>
            <person name="Vos H."/>
            <person name="Wang M."/>
            <person name="Wolf Y.I."/>
            <person name="Yamagata H."/>
            <person name="Yamada T."/>
            <person name="Ye Y."/>
            <person name="Shaw J.R."/>
            <person name="Andrews J."/>
            <person name="Crease T.J."/>
            <person name="Tang H."/>
            <person name="Lucas S.M."/>
            <person name="Robertson H.M."/>
            <person name="Bork P."/>
            <person name="Koonin E.V."/>
            <person name="Zdobnov E.M."/>
            <person name="Grigoriev I.V."/>
            <person name="Lynch M."/>
            <person name="Boore J.L."/>
        </authorList>
    </citation>
    <scope>NUCLEOTIDE SEQUENCE [LARGE SCALE GENOMIC DNA]</scope>
</reference>
<dbReference type="Gene3D" id="3.60.10.10">
    <property type="entry name" value="Endonuclease/exonuclease/phosphatase"/>
    <property type="match status" value="1"/>
</dbReference>
<proteinExistence type="predicted"/>
<evidence type="ECO:0000313" key="3">
    <source>
        <dbReference type="EMBL" id="EFX77285.1"/>
    </source>
</evidence>
<dbReference type="STRING" id="6669.E9GT06"/>
<dbReference type="SUPFAM" id="SSF56219">
    <property type="entry name" value="DNase I-like"/>
    <property type="match status" value="1"/>
</dbReference>
<keyword evidence="4" id="KW-1185">Reference proteome</keyword>
<dbReference type="PANTHER" id="PTHR33273">
    <property type="entry name" value="DOMAIN-CONTAINING PROTEIN, PUTATIVE-RELATED"/>
    <property type="match status" value="1"/>
</dbReference>
<evidence type="ECO:0000259" key="2">
    <source>
        <dbReference type="Pfam" id="PF14529"/>
    </source>
</evidence>
<dbReference type="Proteomes" id="UP000000305">
    <property type="component" value="Unassembled WGS sequence"/>
</dbReference>
<dbReference type="PhylomeDB" id="E9GT06"/>